<keyword evidence="1" id="KW-0472">Membrane</keyword>
<keyword evidence="3" id="KW-1185">Reference proteome</keyword>
<comment type="caution">
    <text evidence="2">The sequence shown here is derived from an EMBL/GenBank/DDBJ whole genome shotgun (WGS) entry which is preliminary data.</text>
</comment>
<evidence type="ECO:0000313" key="3">
    <source>
        <dbReference type="Proteomes" id="UP001412067"/>
    </source>
</evidence>
<keyword evidence="1" id="KW-1133">Transmembrane helix</keyword>
<name>A0ABR2N3G4_9ASPA</name>
<reference evidence="2 3" key="1">
    <citation type="journal article" date="2022" name="Nat. Plants">
        <title>Genomes of leafy and leafless Platanthera orchids illuminate the evolution of mycoheterotrophy.</title>
        <authorList>
            <person name="Li M.H."/>
            <person name="Liu K.W."/>
            <person name="Li Z."/>
            <person name="Lu H.C."/>
            <person name="Ye Q.L."/>
            <person name="Zhang D."/>
            <person name="Wang J.Y."/>
            <person name="Li Y.F."/>
            <person name="Zhong Z.M."/>
            <person name="Liu X."/>
            <person name="Yu X."/>
            <person name="Liu D.K."/>
            <person name="Tu X.D."/>
            <person name="Liu B."/>
            <person name="Hao Y."/>
            <person name="Liao X.Y."/>
            <person name="Jiang Y.T."/>
            <person name="Sun W.H."/>
            <person name="Chen J."/>
            <person name="Chen Y.Q."/>
            <person name="Ai Y."/>
            <person name="Zhai J.W."/>
            <person name="Wu S.S."/>
            <person name="Zhou Z."/>
            <person name="Hsiao Y.Y."/>
            <person name="Wu W.L."/>
            <person name="Chen Y.Y."/>
            <person name="Lin Y.F."/>
            <person name="Hsu J.L."/>
            <person name="Li C.Y."/>
            <person name="Wang Z.W."/>
            <person name="Zhao X."/>
            <person name="Zhong W.Y."/>
            <person name="Ma X.K."/>
            <person name="Ma L."/>
            <person name="Huang J."/>
            <person name="Chen G.Z."/>
            <person name="Huang M.Z."/>
            <person name="Huang L."/>
            <person name="Peng D.H."/>
            <person name="Luo Y.B."/>
            <person name="Zou S.Q."/>
            <person name="Chen S.P."/>
            <person name="Lan S."/>
            <person name="Tsai W.C."/>
            <person name="Van de Peer Y."/>
            <person name="Liu Z.J."/>
        </authorList>
    </citation>
    <scope>NUCLEOTIDE SEQUENCE [LARGE SCALE GENOMIC DNA]</scope>
    <source>
        <strain evidence="2">Lor288</strain>
    </source>
</reference>
<sequence>MLDQSIQSSQISLMMSLSDAIWVNVTAPFVESPDLVIVLKANIRRKGAARLASRVAPLHQQLKLFGLKVPFIVAGAYIFTSILAIFAGYVGLISA</sequence>
<proteinExistence type="predicted"/>
<feature type="transmembrane region" description="Helical" evidence="1">
    <location>
        <begin position="64"/>
        <end position="92"/>
    </location>
</feature>
<dbReference type="EMBL" id="JBBWWR010000002">
    <property type="protein sequence ID" value="KAK8970594.1"/>
    <property type="molecule type" value="Genomic_DNA"/>
</dbReference>
<organism evidence="2 3">
    <name type="scientific">Platanthera guangdongensis</name>
    <dbReference type="NCBI Taxonomy" id="2320717"/>
    <lineage>
        <taxon>Eukaryota</taxon>
        <taxon>Viridiplantae</taxon>
        <taxon>Streptophyta</taxon>
        <taxon>Embryophyta</taxon>
        <taxon>Tracheophyta</taxon>
        <taxon>Spermatophyta</taxon>
        <taxon>Magnoliopsida</taxon>
        <taxon>Liliopsida</taxon>
        <taxon>Asparagales</taxon>
        <taxon>Orchidaceae</taxon>
        <taxon>Orchidoideae</taxon>
        <taxon>Orchideae</taxon>
        <taxon>Orchidinae</taxon>
        <taxon>Platanthera</taxon>
    </lineage>
</organism>
<protein>
    <submittedName>
        <fullName evidence="2">Uncharacterized protein</fullName>
    </submittedName>
</protein>
<dbReference type="Proteomes" id="UP001412067">
    <property type="component" value="Unassembled WGS sequence"/>
</dbReference>
<accession>A0ABR2N3G4</accession>
<evidence type="ECO:0000313" key="2">
    <source>
        <dbReference type="EMBL" id="KAK8970594.1"/>
    </source>
</evidence>
<gene>
    <name evidence="2" type="ORF">KSP40_PGU020569</name>
</gene>
<evidence type="ECO:0000256" key="1">
    <source>
        <dbReference type="SAM" id="Phobius"/>
    </source>
</evidence>
<keyword evidence="1" id="KW-0812">Transmembrane</keyword>